<comment type="caution">
    <text evidence="7">The sequence shown here is derived from an EMBL/GenBank/DDBJ whole genome shotgun (WGS) entry which is preliminary data.</text>
</comment>
<name>A0AAV9J9V0_9PEZI</name>
<keyword evidence="8" id="KW-1185">Reference proteome</keyword>
<evidence type="ECO:0000256" key="5">
    <source>
        <dbReference type="ARBA" id="ARBA00022857"/>
    </source>
</evidence>
<organism evidence="7 8">
    <name type="scientific">Oleoguttula mirabilis</name>
    <dbReference type="NCBI Taxonomy" id="1507867"/>
    <lineage>
        <taxon>Eukaryota</taxon>
        <taxon>Fungi</taxon>
        <taxon>Dikarya</taxon>
        <taxon>Ascomycota</taxon>
        <taxon>Pezizomycotina</taxon>
        <taxon>Dothideomycetes</taxon>
        <taxon>Dothideomycetidae</taxon>
        <taxon>Mycosphaerellales</taxon>
        <taxon>Teratosphaeriaceae</taxon>
        <taxon>Oleoguttula</taxon>
    </lineage>
</organism>
<evidence type="ECO:0000313" key="8">
    <source>
        <dbReference type="Proteomes" id="UP001324427"/>
    </source>
</evidence>
<dbReference type="PANTHER" id="PTHR43098">
    <property type="entry name" value="L-ORNITHINE N(5)-MONOOXYGENASE-RELATED"/>
    <property type="match status" value="1"/>
</dbReference>
<evidence type="ECO:0008006" key="9">
    <source>
        <dbReference type="Google" id="ProtNLM"/>
    </source>
</evidence>
<dbReference type="Gene3D" id="3.50.50.60">
    <property type="entry name" value="FAD/NAD(P)-binding domain"/>
    <property type="match status" value="2"/>
</dbReference>
<keyword evidence="6" id="KW-0560">Oxidoreductase</keyword>
<dbReference type="InterPro" id="IPR050775">
    <property type="entry name" value="FAD-binding_Monooxygenases"/>
</dbReference>
<keyword evidence="4" id="KW-0274">FAD</keyword>
<dbReference type="EMBL" id="JAVFHQ010000047">
    <property type="protein sequence ID" value="KAK4541879.1"/>
    <property type="molecule type" value="Genomic_DNA"/>
</dbReference>
<sequence>MAETVLQTDGAKVPSQDLNGPAVAGPLAFMQKYSEERSKRLREDGNRQYIDPSKSDKMRHFLDDPWIENGTSVDRPVPDGGHVMVAIIGAGYGGVLFAVKLIEAGYRPEDILIVDPAGGFGGTWYWNRYPGLMCDVESYIYMPLLEEMEYMPTHKYASGEELREYLEKICRKYGLHARAMFQSAGKTISWDASRKEWTVSIVEKPKGGSESEITVHADFVIFATGLLNNAKVPDVGLDVFQGHVFHTARWDYKYTGGSQERPELTGLEGKKVAFIGTGATAVQAVPHLARYAQDLYVFQRTPSSVDSRNNSETDPGTWKKSVAAKKGWQRERNLNFNAFMNNAEPKPSVNLVDDQWTRAQAFSALIGGPKEVTMHNVANHVGEMHALDYPRAERVRKRAEEVVKDPALAKSLQAWYPAWCKRPCFHDEYLQAFNAPNVHLIDTEGKGLDRITPHGVEFDGKEHQVDVIILGTGFVAPALASVAGKANIWVTGRDGQSMEERNDRGELSTLHGIASRDFPNMFWPGPIQGGATANQMFVLDTLSTHIAHVMAEASRKVNGKPIIEPSEEAQEQWAMQILAGAASFAAMVGCTPGSLNMEGMIDKIPPEARMKAARNSIWGRGFASYLDVLEEWRTQGDMQGLEVTAA</sequence>
<comment type="similarity">
    <text evidence="2">Belongs to the FAD-binding monooxygenase family.</text>
</comment>
<dbReference type="SUPFAM" id="SSF51905">
    <property type="entry name" value="FAD/NAD(P)-binding domain"/>
    <property type="match status" value="3"/>
</dbReference>
<evidence type="ECO:0000256" key="4">
    <source>
        <dbReference type="ARBA" id="ARBA00022827"/>
    </source>
</evidence>
<dbReference type="AlphaFoldDB" id="A0AAV9J9V0"/>
<evidence type="ECO:0000256" key="1">
    <source>
        <dbReference type="ARBA" id="ARBA00001974"/>
    </source>
</evidence>
<evidence type="ECO:0000256" key="2">
    <source>
        <dbReference type="ARBA" id="ARBA00010139"/>
    </source>
</evidence>
<keyword evidence="3" id="KW-0285">Flavoprotein</keyword>
<keyword evidence="5" id="KW-0521">NADP</keyword>
<reference evidence="7 8" key="1">
    <citation type="submission" date="2021-11" db="EMBL/GenBank/DDBJ databases">
        <title>Black yeast isolated from Biological Soil Crust.</title>
        <authorList>
            <person name="Kurbessoian T."/>
        </authorList>
    </citation>
    <scope>NUCLEOTIDE SEQUENCE [LARGE SCALE GENOMIC DNA]</scope>
    <source>
        <strain evidence="7 8">CCFEE 5522</strain>
    </source>
</reference>
<dbReference type="Pfam" id="PF13450">
    <property type="entry name" value="NAD_binding_8"/>
    <property type="match status" value="1"/>
</dbReference>
<dbReference type="InterPro" id="IPR036188">
    <property type="entry name" value="FAD/NAD-bd_sf"/>
</dbReference>
<gene>
    <name evidence="7" type="ORF">LTR36_007243</name>
</gene>
<protein>
    <recommendedName>
        <fullName evidence="9">FAD/NAD(P)-binding domain-containing protein</fullName>
    </recommendedName>
</protein>
<evidence type="ECO:0000256" key="6">
    <source>
        <dbReference type="ARBA" id="ARBA00023002"/>
    </source>
</evidence>
<comment type="cofactor">
    <cofactor evidence="1">
        <name>FAD</name>
        <dbReference type="ChEBI" id="CHEBI:57692"/>
    </cofactor>
</comment>
<dbReference type="GO" id="GO:0016491">
    <property type="term" value="F:oxidoreductase activity"/>
    <property type="evidence" value="ECO:0007669"/>
    <property type="project" value="UniProtKB-KW"/>
</dbReference>
<dbReference type="Proteomes" id="UP001324427">
    <property type="component" value="Unassembled WGS sequence"/>
</dbReference>
<dbReference type="PANTHER" id="PTHR43098:SF2">
    <property type="entry name" value="FAD-BINDING MONOOXYGENASE AUSB-RELATED"/>
    <property type="match status" value="1"/>
</dbReference>
<accession>A0AAV9J9V0</accession>
<evidence type="ECO:0000313" key="7">
    <source>
        <dbReference type="EMBL" id="KAK4541879.1"/>
    </source>
</evidence>
<evidence type="ECO:0000256" key="3">
    <source>
        <dbReference type="ARBA" id="ARBA00022630"/>
    </source>
</evidence>
<proteinExistence type="inferred from homology"/>